<gene>
    <name evidence="2" type="ORF">ABZ508_01255</name>
</gene>
<dbReference type="EMBL" id="JBEXZR010000001">
    <property type="protein sequence ID" value="MEU0706001.1"/>
    <property type="molecule type" value="Genomic_DNA"/>
</dbReference>
<organism evidence="2 3">
    <name type="scientific">Streptomyces lavendulocolor</name>
    <dbReference type="NCBI Taxonomy" id="67316"/>
    <lineage>
        <taxon>Bacteria</taxon>
        <taxon>Bacillati</taxon>
        <taxon>Actinomycetota</taxon>
        <taxon>Actinomycetes</taxon>
        <taxon>Kitasatosporales</taxon>
        <taxon>Streptomycetaceae</taxon>
        <taxon>Streptomyces</taxon>
    </lineage>
</organism>
<evidence type="ECO:0000313" key="2">
    <source>
        <dbReference type="EMBL" id="MEU0706001.1"/>
    </source>
</evidence>
<keyword evidence="1" id="KW-1133">Transmembrane helix</keyword>
<protein>
    <submittedName>
        <fullName evidence="2">Uncharacterized protein</fullName>
    </submittedName>
</protein>
<accession>A0ABV2VXI4</accession>
<feature type="transmembrane region" description="Helical" evidence="1">
    <location>
        <begin position="21"/>
        <end position="43"/>
    </location>
</feature>
<evidence type="ECO:0000313" key="3">
    <source>
        <dbReference type="Proteomes" id="UP001550378"/>
    </source>
</evidence>
<proteinExistence type="predicted"/>
<dbReference type="RefSeq" id="WP_359805580.1">
    <property type="nucleotide sequence ID" value="NZ_JBEXZO010000004.1"/>
</dbReference>
<keyword evidence="1" id="KW-0812">Transmembrane</keyword>
<name>A0ABV2VXI4_9ACTN</name>
<dbReference type="Proteomes" id="UP001550378">
    <property type="component" value="Unassembled WGS sequence"/>
</dbReference>
<reference evidence="2 3" key="1">
    <citation type="submission" date="2024-06" db="EMBL/GenBank/DDBJ databases">
        <title>The Natural Products Discovery Center: Release of the First 8490 Sequenced Strains for Exploring Actinobacteria Biosynthetic Diversity.</title>
        <authorList>
            <person name="Kalkreuter E."/>
            <person name="Kautsar S.A."/>
            <person name="Yang D."/>
            <person name="Bader C.D."/>
            <person name="Teijaro C.N."/>
            <person name="Fluegel L."/>
            <person name="Davis C.M."/>
            <person name="Simpson J.R."/>
            <person name="Lauterbach L."/>
            <person name="Steele A.D."/>
            <person name="Gui C."/>
            <person name="Meng S."/>
            <person name="Li G."/>
            <person name="Viehrig K."/>
            <person name="Ye F."/>
            <person name="Su P."/>
            <person name="Kiefer A.F."/>
            <person name="Nichols A."/>
            <person name="Cepeda A.J."/>
            <person name="Yan W."/>
            <person name="Fan B."/>
            <person name="Jiang Y."/>
            <person name="Adhikari A."/>
            <person name="Zheng C.-J."/>
            <person name="Schuster L."/>
            <person name="Cowan T.M."/>
            <person name="Smanski M.J."/>
            <person name="Chevrette M.G."/>
            <person name="De Carvalho L.P.S."/>
            <person name="Shen B."/>
        </authorList>
    </citation>
    <scope>NUCLEOTIDE SEQUENCE [LARGE SCALE GENOMIC DNA]</scope>
    <source>
        <strain evidence="2 3">NPDC006337</strain>
    </source>
</reference>
<comment type="caution">
    <text evidence="2">The sequence shown here is derived from an EMBL/GenBank/DDBJ whole genome shotgun (WGS) entry which is preliminary data.</text>
</comment>
<keyword evidence="1" id="KW-0472">Membrane</keyword>
<evidence type="ECO:0000256" key="1">
    <source>
        <dbReference type="SAM" id="Phobius"/>
    </source>
</evidence>
<sequence>MVLLGRQTELVRHRGPGRRAFWGLTGAAVALAATAGALAVGAYGERPPWGTDIAYEAGYLQGNRVRHHDMTGERVRDLLAGGCARREAAGLGGPKATHDPAAWVAGCLDGAAGRPSRHQGLAY</sequence>
<keyword evidence="3" id="KW-1185">Reference proteome</keyword>